<keyword evidence="2" id="KW-1185">Reference proteome</keyword>
<evidence type="ECO:0000313" key="2">
    <source>
        <dbReference type="Proteomes" id="UP001056120"/>
    </source>
</evidence>
<name>A0ACB9J7A8_9ASTR</name>
<reference evidence="2" key="1">
    <citation type="journal article" date="2022" name="Mol. Ecol. Resour.">
        <title>The genomes of chicory, endive, great burdock and yacon provide insights into Asteraceae palaeo-polyploidization history and plant inulin production.</title>
        <authorList>
            <person name="Fan W."/>
            <person name="Wang S."/>
            <person name="Wang H."/>
            <person name="Wang A."/>
            <person name="Jiang F."/>
            <person name="Liu H."/>
            <person name="Zhao H."/>
            <person name="Xu D."/>
            <person name="Zhang Y."/>
        </authorList>
    </citation>
    <scope>NUCLEOTIDE SEQUENCE [LARGE SCALE GENOMIC DNA]</scope>
    <source>
        <strain evidence="2">cv. Yunnan</strain>
    </source>
</reference>
<organism evidence="1 2">
    <name type="scientific">Smallanthus sonchifolius</name>
    <dbReference type="NCBI Taxonomy" id="185202"/>
    <lineage>
        <taxon>Eukaryota</taxon>
        <taxon>Viridiplantae</taxon>
        <taxon>Streptophyta</taxon>
        <taxon>Embryophyta</taxon>
        <taxon>Tracheophyta</taxon>
        <taxon>Spermatophyta</taxon>
        <taxon>Magnoliopsida</taxon>
        <taxon>eudicotyledons</taxon>
        <taxon>Gunneridae</taxon>
        <taxon>Pentapetalae</taxon>
        <taxon>asterids</taxon>
        <taxon>campanulids</taxon>
        <taxon>Asterales</taxon>
        <taxon>Asteraceae</taxon>
        <taxon>Asteroideae</taxon>
        <taxon>Heliantheae alliance</taxon>
        <taxon>Millerieae</taxon>
        <taxon>Smallanthus</taxon>
    </lineage>
</organism>
<comment type="caution">
    <text evidence="1">The sequence shown here is derived from an EMBL/GenBank/DDBJ whole genome shotgun (WGS) entry which is preliminary data.</text>
</comment>
<dbReference type="EMBL" id="CM042022">
    <property type="protein sequence ID" value="KAI3815650.1"/>
    <property type="molecule type" value="Genomic_DNA"/>
</dbReference>
<sequence>MSFTAVVVRAGLWEVNSGDEKGALWWVVNADVGKHLGDDLDGGLYKDDVDGASFTVAVVVVNIFTVDIVGSFTLAVIIHVLQ</sequence>
<gene>
    <name evidence="1" type="ORF">L1987_15328</name>
</gene>
<reference evidence="1 2" key="2">
    <citation type="journal article" date="2022" name="Mol. Ecol. Resour.">
        <title>The genomes of chicory, endive, great burdock and yacon provide insights into Asteraceae paleo-polyploidization history and plant inulin production.</title>
        <authorList>
            <person name="Fan W."/>
            <person name="Wang S."/>
            <person name="Wang H."/>
            <person name="Wang A."/>
            <person name="Jiang F."/>
            <person name="Liu H."/>
            <person name="Zhao H."/>
            <person name="Xu D."/>
            <person name="Zhang Y."/>
        </authorList>
    </citation>
    <scope>NUCLEOTIDE SEQUENCE [LARGE SCALE GENOMIC DNA]</scope>
    <source>
        <strain evidence="2">cv. Yunnan</strain>
        <tissue evidence="1">Leaves</tissue>
    </source>
</reference>
<evidence type="ECO:0000313" key="1">
    <source>
        <dbReference type="EMBL" id="KAI3815650.1"/>
    </source>
</evidence>
<protein>
    <submittedName>
        <fullName evidence="1">Uncharacterized protein</fullName>
    </submittedName>
</protein>
<accession>A0ACB9J7A8</accession>
<dbReference type="Proteomes" id="UP001056120">
    <property type="component" value="Linkage Group LG05"/>
</dbReference>
<proteinExistence type="predicted"/>